<evidence type="ECO:0000313" key="1">
    <source>
        <dbReference type="EMBL" id="QHL88815.1"/>
    </source>
</evidence>
<dbReference type="KEGG" id="nib:GU926_15835"/>
<dbReference type="Proteomes" id="UP000464214">
    <property type="component" value="Chromosome"/>
</dbReference>
<name>A0A6P1P374_9BACT</name>
<dbReference type="AlphaFoldDB" id="A0A6P1P374"/>
<proteinExistence type="predicted"/>
<dbReference type="InterPro" id="IPR013784">
    <property type="entry name" value="Carb-bd-like_fold"/>
</dbReference>
<keyword evidence="2" id="KW-1185">Reference proteome</keyword>
<organism evidence="1 2">
    <name type="scientific">Nibribacter ruber</name>
    <dbReference type="NCBI Taxonomy" id="2698458"/>
    <lineage>
        <taxon>Bacteria</taxon>
        <taxon>Pseudomonadati</taxon>
        <taxon>Bacteroidota</taxon>
        <taxon>Cytophagia</taxon>
        <taxon>Cytophagales</taxon>
        <taxon>Hymenobacteraceae</taxon>
        <taxon>Nibribacter</taxon>
    </lineage>
</organism>
<accession>A0A6P1P374</accession>
<dbReference type="EMBL" id="CP047897">
    <property type="protein sequence ID" value="QHL88815.1"/>
    <property type="molecule type" value="Genomic_DNA"/>
</dbReference>
<evidence type="ECO:0008006" key="3">
    <source>
        <dbReference type="Google" id="ProtNLM"/>
    </source>
</evidence>
<gene>
    <name evidence="1" type="ORF">GU926_15835</name>
</gene>
<sequence length="121" mass="13355">MLLIFVALLNSNCSPKTIRWQNGNRLAVMRTGIMDTATAFVSGKVLDLDYHLGIKGAQVTIENEQYAFSSTCGKDGIFKFGHLPPGKYTLKTTFIGFYTLNDTVDFKAGEIVKLKIELGTD</sequence>
<dbReference type="RefSeq" id="WP_160693570.1">
    <property type="nucleotide sequence ID" value="NZ_CP047897.1"/>
</dbReference>
<dbReference type="Gene3D" id="2.60.40.1120">
    <property type="entry name" value="Carboxypeptidase-like, regulatory domain"/>
    <property type="match status" value="1"/>
</dbReference>
<reference evidence="1 2" key="1">
    <citation type="submission" date="2020-01" db="EMBL/GenBank/DDBJ databases">
        <authorList>
            <person name="Kim M."/>
        </authorList>
    </citation>
    <scope>NUCLEOTIDE SEQUENCE [LARGE SCALE GENOMIC DNA]</scope>
    <source>
        <strain evidence="1 2">BT10</strain>
    </source>
</reference>
<protein>
    <recommendedName>
        <fullName evidence="3">Carboxypeptidase regulatory-like domain-containing protein</fullName>
    </recommendedName>
</protein>
<dbReference type="SUPFAM" id="SSF49452">
    <property type="entry name" value="Starch-binding domain-like"/>
    <property type="match status" value="1"/>
</dbReference>
<dbReference type="Pfam" id="PF13620">
    <property type="entry name" value="CarboxypepD_reg"/>
    <property type="match status" value="1"/>
</dbReference>
<dbReference type="GO" id="GO:0030246">
    <property type="term" value="F:carbohydrate binding"/>
    <property type="evidence" value="ECO:0007669"/>
    <property type="project" value="InterPro"/>
</dbReference>
<evidence type="ECO:0000313" key="2">
    <source>
        <dbReference type="Proteomes" id="UP000464214"/>
    </source>
</evidence>